<organism evidence="8 9">
    <name type="scientific">Niveibacterium microcysteis</name>
    <dbReference type="NCBI Taxonomy" id="2811415"/>
    <lineage>
        <taxon>Bacteria</taxon>
        <taxon>Pseudomonadati</taxon>
        <taxon>Pseudomonadota</taxon>
        <taxon>Betaproteobacteria</taxon>
        <taxon>Rhodocyclales</taxon>
        <taxon>Rhodocyclaceae</taxon>
        <taxon>Niveibacterium</taxon>
    </lineage>
</organism>
<dbReference type="Proteomes" id="UP000663570">
    <property type="component" value="Chromosome"/>
</dbReference>
<dbReference type="SUPFAM" id="SSF55073">
    <property type="entry name" value="Nucleotide cyclase"/>
    <property type="match status" value="1"/>
</dbReference>
<evidence type="ECO:0000256" key="4">
    <source>
        <dbReference type="ARBA" id="ARBA00023295"/>
    </source>
</evidence>
<evidence type="ECO:0000313" key="9">
    <source>
        <dbReference type="Proteomes" id="UP000663570"/>
    </source>
</evidence>
<feature type="transmembrane region" description="Helical" evidence="5">
    <location>
        <begin position="151"/>
        <end position="170"/>
    </location>
</feature>
<dbReference type="PANTHER" id="PTHR46663:SF2">
    <property type="entry name" value="GGDEF DOMAIN-CONTAINING PROTEIN"/>
    <property type="match status" value="1"/>
</dbReference>
<evidence type="ECO:0000256" key="6">
    <source>
        <dbReference type="SAM" id="SignalP"/>
    </source>
</evidence>
<gene>
    <name evidence="8" type="ORF">JY500_16655</name>
</gene>
<dbReference type="Gene3D" id="2.60.40.1110">
    <property type="match status" value="1"/>
</dbReference>
<dbReference type="InterPro" id="IPR005323">
    <property type="entry name" value="CBM41_pullulanase"/>
</dbReference>
<evidence type="ECO:0000259" key="7">
    <source>
        <dbReference type="PROSITE" id="PS50887"/>
    </source>
</evidence>
<evidence type="ECO:0000256" key="1">
    <source>
        <dbReference type="ARBA" id="ARBA00008061"/>
    </source>
</evidence>
<evidence type="ECO:0000256" key="2">
    <source>
        <dbReference type="ARBA" id="ARBA00022729"/>
    </source>
</evidence>
<dbReference type="SMART" id="SM00267">
    <property type="entry name" value="GGDEF"/>
    <property type="match status" value="1"/>
</dbReference>
<dbReference type="InterPro" id="IPR013784">
    <property type="entry name" value="Carb-bd-like_fold"/>
</dbReference>
<comment type="similarity">
    <text evidence="1">Belongs to the glycosyl hydrolase 13 family.</text>
</comment>
<keyword evidence="2 6" id="KW-0732">Signal</keyword>
<feature type="chain" id="PRO_5046169737" evidence="6">
    <location>
        <begin position="25"/>
        <end position="598"/>
    </location>
</feature>
<dbReference type="RefSeq" id="WP_206253870.1">
    <property type="nucleotide sequence ID" value="NZ_CP071060.1"/>
</dbReference>
<dbReference type="EMBL" id="CP071060">
    <property type="protein sequence ID" value="QSI76090.1"/>
    <property type="molecule type" value="Genomic_DNA"/>
</dbReference>
<evidence type="ECO:0000256" key="3">
    <source>
        <dbReference type="ARBA" id="ARBA00022801"/>
    </source>
</evidence>
<dbReference type="Gene3D" id="3.30.70.270">
    <property type="match status" value="1"/>
</dbReference>
<dbReference type="SUPFAM" id="SSF49452">
    <property type="entry name" value="Starch-binding domain-like"/>
    <property type="match status" value="1"/>
</dbReference>
<dbReference type="CDD" id="cd10315">
    <property type="entry name" value="CBM41_pullulanase"/>
    <property type="match status" value="1"/>
</dbReference>
<evidence type="ECO:0000313" key="8">
    <source>
        <dbReference type="EMBL" id="QSI76090.1"/>
    </source>
</evidence>
<dbReference type="InterPro" id="IPR043128">
    <property type="entry name" value="Rev_trsase/Diguanyl_cyclase"/>
</dbReference>
<keyword evidence="5" id="KW-0472">Membrane</keyword>
<dbReference type="PANTHER" id="PTHR46663">
    <property type="entry name" value="DIGUANYLATE CYCLASE DGCT-RELATED"/>
    <property type="match status" value="1"/>
</dbReference>
<keyword evidence="4" id="KW-0326">Glycosidase</keyword>
<dbReference type="CDD" id="cd01949">
    <property type="entry name" value="GGDEF"/>
    <property type="match status" value="1"/>
</dbReference>
<sequence>MPLRFLAWLALVLAVLGASVPAWAVAPQGFARIHFHRADGLYNGWGLHVWGEGHNLGEDTRWTEPLKPAGTTDFGVYFDVPIAEEATQLNFIIHRGAEKSVSTDQLLPLEEFNREVWVIAGDPKLYAAEPGAMPIKSGIAVARQAVDRQPMAVWIALAVLISVLVVGVVASRRSNRLREDISRQTALLAEARAELVRQTAAQSEAHAQSRSLAGIDELTGLLTRTGFRQALNAIQAKARRNRAGFALFFIDLDNFKPVNDQHGHAAGDQVLRTVASRLVAAVRESDTVARLGGDEFVVIADELADPLAAARLAYKLVACATEVIEYGDHLLRVAASIGVAVYPHDGEDDALVAIADVAMYRAKNAGKNCFRFAAPEFDELVAQQDAAEASWRAAMAEGALGAHWDVLVGADGQIWTRRLHAAAWSRDQARDVLLPDLVAPDAGLALDADLQLLERLAVAAEGAAGGVWAMAPARSSLSDPRFVTACRGVVARIGAVGATLVLEFDAGMVRPEALSDLIARGLRCALRVSDPVRLRIETLLGSALHYVSVSAAGDDLHRRAVAAVAAAAESAGVPVVVRLIGDETAPESLHAIATLRLA</sequence>
<feature type="domain" description="GGDEF" evidence="7">
    <location>
        <begin position="243"/>
        <end position="375"/>
    </location>
</feature>
<dbReference type="InterPro" id="IPR029787">
    <property type="entry name" value="Nucleotide_cyclase"/>
</dbReference>
<dbReference type="Pfam" id="PF03714">
    <property type="entry name" value="PUD"/>
    <property type="match status" value="1"/>
</dbReference>
<dbReference type="NCBIfam" id="TIGR00254">
    <property type="entry name" value="GGDEF"/>
    <property type="match status" value="1"/>
</dbReference>
<protein>
    <submittedName>
        <fullName evidence="8">Diguanylate cyclase</fullName>
    </submittedName>
</protein>
<dbReference type="Pfam" id="PF00990">
    <property type="entry name" value="GGDEF"/>
    <property type="match status" value="1"/>
</dbReference>
<keyword evidence="5" id="KW-1133">Transmembrane helix</keyword>
<dbReference type="InterPro" id="IPR000160">
    <property type="entry name" value="GGDEF_dom"/>
</dbReference>
<dbReference type="PROSITE" id="PS50887">
    <property type="entry name" value="GGDEF"/>
    <property type="match status" value="1"/>
</dbReference>
<reference evidence="8 9" key="1">
    <citation type="submission" date="2021-02" db="EMBL/GenBank/DDBJ databases">
        <title>Niveibacterium changnyeongensis HC41.</title>
        <authorList>
            <person name="Kang M."/>
        </authorList>
    </citation>
    <scope>NUCLEOTIDE SEQUENCE [LARGE SCALE GENOMIC DNA]</scope>
    <source>
        <strain evidence="8 9">HC41</strain>
    </source>
</reference>
<feature type="signal peptide" evidence="6">
    <location>
        <begin position="1"/>
        <end position="24"/>
    </location>
</feature>
<evidence type="ECO:0000256" key="5">
    <source>
        <dbReference type="SAM" id="Phobius"/>
    </source>
</evidence>
<keyword evidence="9" id="KW-1185">Reference proteome</keyword>
<accession>A0ABX7M6J7</accession>
<name>A0ABX7M6J7_9RHOO</name>
<dbReference type="InterPro" id="IPR052163">
    <property type="entry name" value="DGC-Regulatory_Protein"/>
</dbReference>
<keyword evidence="3" id="KW-0378">Hydrolase</keyword>
<keyword evidence="5" id="KW-0812">Transmembrane</keyword>
<proteinExistence type="inferred from homology"/>